<feature type="transmembrane region" description="Helical" evidence="1">
    <location>
        <begin position="220"/>
        <end position="239"/>
    </location>
</feature>
<evidence type="ECO:0000313" key="3">
    <source>
        <dbReference type="Proteomes" id="UP000622552"/>
    </source>
</evidence>
<evidence type="ECO:0000256" key="1">
    <source>
        <dbReference type="SAM" id="Phobius"/>
    </source>
</evidence>
<dbReference type="Proteomes" id="UP000622552">
    <property type="component" value="Unassembled WGS sequence"/>
</dbReference>
<dbReference type="RefSeq" id="WP_197005862.1">
    <property type="nucleotide sequence ID" value="NZ_BONS01000012.1"/>
</dbReference>
<organism evidence="2 3">
    <name type="scientific">Longispora fulva</name>
    <dbReference type="NCBI Taxonomy" id="619741"/>
    <lineage>
        <taxon>Bacteria</taxon>
        <taxon>Bacillati</taxon>
        <taxon>Actinomycetota</taxon>
        <taxon>Actinomycetes</taxon>
        <taxon>Micromonosporales</taxon>
        <taxon>Micromonosporaceae</taxon>
        <taxon>Longispora</taxon>
    </lineage>
</organism>
<dbReference type="Pfam" id="PF13803">
    <property type="entry name" value="DUF4184"/>
    <property type="match status" value="1"/>
</dbReference>
<protein>
    <recommendedName>
        <fullName evidence="4">DUF4184 family protein</fullName>
    </recommendedName>
</protein>
<sequence length="247" mass="26402">MPLTFPSHAAIVVPLKIWRPRWFDGVALVLGSTAPDLPYSAVGVLPYTPSAHNVWGVLLWCLPATLLGCRLIRWAAPAVAARLPGWGRDYGVLGRVRHPWYVTASSALLGAVSHLFWDGFTHDPAGHGWATRELSPLTVEVAGGYPLWWFLQQGSTVLGALATAWLVVLIGRRGLLRAWHGDPDPAPAEAGRFWGVALGVTATLAAVSFLLPAAWFTAVIGVRLLESAGLGLLAGAWAVRTPDGSRT</sequence>
<keyword evidence="1" id="KW-0812">Transmembrane</keyword>
<keyword evidence="1" id="KW-1133">Transmembrane helix</keyword>
<keyword evidence="1" id="KW-0472">Membrane</keyword>
<proteinExistence type="predicted"/>
<keyword evidence="3" id="KW-1185">Reference proteome</keyword>
<dbReference type="InterPro" id="IPR025238">
    <property type="entry name" value="DUF4184"/>
</dbReference>
<dbReference type="AlphaFoldDB" id="A0A8J7GLU8"/>
<reference evidence="2" key="1">
    <citation type="submission" date="2020-11" db="EMBL/GenBank/DDBJ databases">
        <title>Sequencing the genomes of 1000 actinobacteria strains.</title>
        <authorList>
            <person name="Klenk H.-P."/>
        </authorList>
    </citation>
    <scope>NUCLEOTIDE SEQUENCE</scope>
    <source>
        <strain evidence="2">DSM 45356</strain>
    </source>
</reference>
<comment type="caution">
    <text evidence="2">The sequence shown here is derived from an EMBL/GenBank/DDBJ whole genome shotgun (WGS) entry which is preliminary data.</text>
</comment>
<name>A0A8J7GLU8_9ACTN</name>
<accession>A0A8J7GLU8</accession>
<gene>
    <name evidence="2" type="ORF">IW245_005372</name>
</gene>
<evidence type="ECO:0008006" key="4">
    <source>
        <dbReference type="Google" id="ProtNLM"/>
    </source>
</evidence>
<evidence type="ECO:0000313" key="2">
    <source>
        <dbReference type="EMBL" id="MBG6139178.1"/>
    </source>
</evidence>
<feature type="transmembrane region" description="Helical" evidence="1">
    <location>
        <begin position="192"/>
        <end position="214"/>
    </location>
</feature>
<dbReference type="EMBL" id="JADOUF010000001">
    <property type="protein sequence ID" value="MBG6139178.1"/>
    <property type="molecule type" value="Genomic_DNA"/>
</dbReference>
<feature type="transmembrane region" description="Helical" evidence="1">
    <location>
        <begin position="147"/>
        <end position="171"/>
    </location>
</feature>